<keyword evidence="2" id="KW-0464">Manganese</keyword>
<dbReference type="RefSeq" id="WP_167964636.1">
    <property type="nucleotide sequence ID" value="NZ_JAATJJ010000002.1"/>
</dbReference>
<dbReference type="Gene3D" id="3.30.70.360">
    <property type="match status" value="1"/>
</dbReference>
<keyword evidence="3" id="KW-0732">Signal</keyword>
<feature type="binding site" evidence="2">
    <location>
        <position position="138"/>
    </location>
    <ligand>
        <name>Mn(2+)</name>
        <dbReference type="ChEBI" id="CHEBI:29035"/>
        <label>2</label>
    </ligand>
</feature>
<evidence type="ECO:0000256" key="1">
    <source>
        <dbReference type="ARBA" id="ARBA00022801"/>
    </source>
</evidence>
<keyword evidence="2" id="KW-0479">Metal-binding</keyword>
<dbReference type="GO" id="GO:0004180">
    <property type="term" value="F:carboxypeptidase activity"/>
    <property type="evidence" value="ECO:0007669"/>
    <property type="project" value="UniProtKB-KW"/>
</dbReference>
<dbReference type="InterPro" id="IPR002933">
    <property type="entry name" value="Peptidase_M20"/>
</dbReference>
<reference evidence="4 5" key="1">
    <citation type="submission" date="2020-03" db="EMBL/GenBank/DDBJ databases">
        <title>Genomic Encyclopedia of Type Strains, Phase IV (KMG-IV): sequencing the most valuable type-strain genomes for metagenomic binning, comparative biology and taxonomic classification.</title>
        <authorList>
            <person name="Goeker M."/>
        </authorList>
    </citation>
    <scope>NUCLEOTIDE SEQUENCE [LARGE SCALE GENOMIC DNA]</scope>
    <source>
        <strain evidence="4 5">DSM 29762</strain>
    </source>
</reference>
<dbReference type="AlphaFoldDB" id="A0A846R5I1"/>
<proteinExistence type="predicted"/>
<evidence type="ECO:0000313" key="4">
    <source>
        <dbReference type="EMBL" id="NJB72039.1"/>
    </source>
</evidence>
<keyword evidence="4" id="KW-0121">Carboxypeptidase</keyword>
<organism evidence="4 5">
    <name type="scientific">Saonia flava</name>
    <dbReference type="NCBI Taxonomy" id="523696"/>
    <lineage>
        <taxon>Bacteria</taxon>
        <taxon>Pseudomonadati</taxon>
        <taxon>Bacteroidota</taxon>
        <taxon>Flavobacteriia</taxon>
        <taxon>Flavobacteriales</taxon>
        <taxon>Flavobacteriaceae</taxon>
        <taxon>Saonia</taxon>
    </lineage>
</organism>
<protein>
    <submittedName>
        <fullName evidence="4">Metal-dependent amidase/aminoacylase/carboxypeptidase family protein</fullName>
    </submittedName>
</protein>
<dbReference type="Proteomes" id="UP000590442">
    <property type="component" value="Unassembled WGS sequence"/>
</dbReference>
<dbReference type="SUPFAM" id="SSF53187">
    <property type="entry name" value="Zn-dependent exopeptidases"/>
    <property type="match status" value="1"/>
</dbReference>
<dbReference type="PANTHER" id="PTHR11014:SF63">
    <property type="entry name" value="METALLOPEPTIDASE, PUTATIVE (AFU_ORTHOLOGUE AFUA_6G09600)-RELATED"/>
    <property type="match status" value="1"/>
</dbReference>
<feature type="binding site" evidence="2">
    <location>
        <position position="198"/>
    </location>
    <ligand>
        <name>Mn(2+)</name>
        <dbReference type="ChEBI" id="CHEBI:29035"/>
        <label>2</label>
    </ligand>
</feature>
<sequence>MNSNKKIIKLAFTIQFLFLGLVSCAQNTKVESSIHKNVQEQTNEIFDSLITIRRDFHVNPEVSGQEKRTSEKIAEYLLALGLEVKTGIGGHGVVGILNTGKAGKRIAWRADMDAMHSDIPDVVDFQSKNEGVRHICGHDVNTTIALGIANVMASQKAKLAGTVYFIFQPSEETYKGAKTMIDDGLFETIQPNEIYGSHIAPAPTTVITTKPEWMFADYKIIQVSYKNSTENEQIIDYTKELISSFQNIEPDSKFWDNRNLLDPNIGLASPNTIFKNFTTVNQNFKVEETEKEISISTYIGSSIMKKLDSVLPLLKQKINESKYAENLIDIEYTLERANIYNDKDLTKNALNSIGKIYGAENTILMYGEMPDGRGDDFAYYQEHVPGVYFYLGGSNFEKGILSMPHAPNFQVDESCIKTGVNYFSSLIVERLIN</sequence>
<dbReference type="InterPro" id="IPR017439">
    <property type="entry name" value="Amidohydrolase"/>
</dbReference>
<dbReference type="PANTHER" id="PTHR11014">
    <property type="entry name" value="PEPTIDASE M20 FAMILY MEMBER"/>
    <property type="match status" value="1"/>
</dbReference>
<feature type="binding site" evidence="2">
    <location>
        <position position="405"/>
    </location>
    <ligand>
        <name>Mn(2+)</name>
        <dbReference type="ChEBI" id="CHEBI:29035"/>
        <label>2</label>
    </ligand>
</feature>
<dbReference type="EMBL" id="JAATJJ010000002">
    <property type="protein sequence ID" value="NJB72039.1"/>
    <property type="molecule type" value="Genomic_DNA"/>
</dbReference>
<dbReference type="GO" id="GO:0046872">
    <property type="term" value="F:metal ion binding"/>
    <property type="evidence" value="ECO:0007669"/>
    <property type="project" value="UniProtKB-KW"/>
</dbReference>
<dbReference type="Gene3D" id="3.40.630.10">
    <property type="entry name" value="Zn peptidases"/>
    <property type="match status" value="1"/>
</dbReference>
<feature type="chain" id="PRO_5033017113" evidence="3">
    <location>
        <begin position="26"/>
        <end position="433"/>
    </location>
</feature>
<keyword evidence="4" id="KW-0645">Protease</keyword>
<keyword evidence="5" id="KW-1185">Reference proteome</keyword>
<comment type="caution">
    <text evidence="4">The sequence shown here is derived from an EMBL/GenBank/DDBJ whole genome shotgun (WGS) entry which is preliminary data.</text>
</comment>
<feature type="binding site" evidence="2">
    <location>
        <position position="136"/>
    </location>
    <ligand>
        <name>Mn(2+)</name>
        <dbReference type="ChEBI" id="CHEBI:29035"/>
        <label>2</label>
    </ligand>
</feature>
<accession>A0A846R5I1</accession>
<gene>
    <name evidence="4" type="ORF">GGR42_002530</name>
</gene>
<dbReference type="PROSITE" id="PS51257">
    <property type="entry name" value="PROKAR_LIPOPROTEIN"/>
    <property type="match status" value="1"/>
</dbReference>
<evidence type="ECO:0000256" key="2">
    <source>
        <dbReference type="PIRSR" id="PIRSR005962-1"/>
    </source>
</evidence>
<name>A0A846R5I1_9FLAO</name>
<evidence type="ECO:0000313" key="5">
    <source>
        <dbReference type="Proteomes" id="UP000590442"/>
    </source>
</evidence>
<feature type="signal peptide" evidence="3">
    <location>
        <begin position="1"/>
        <end position="25"/>
    </location>
</feature>
<keyword evidence="1" id="KW-0378">Hydrolase</keyword>
<feature type="binding site" evidence="2">
    <location>
        <position position="172"/>
    </location>
    <ligand>
        <name>Mn(2+)</name>
        <dbReference type="ChEBI" id="CHEBI:29035"/>
        <label>2</label>
    </ligand>
</feature>
<evidence type="ECO:0000256" key="3">
    <source>
        <dbReference type="SAM" id="SignalP"/>
    </source>
</evidence>
<dbReference type="PIRSF" id="PIRSF005962">
    <property type="entry name" value="Pept_M20D_amidohydro"/>
    <property type="match status" value="1"/>
</dbReference>
<dbReference type="Pfam" id="PF01546">
    <property type="entry name" value="Peptidase_M20"/>
    <property type="match status" value="1"/>
</dbReference>
<comment type="cofactor">
    <cofactor evidence="2">
        <name>Mn(2+)</name>
        <dbReference type="ChEBI" id="CHEBI:29035"/>
    </cofactor>
    <text evidence="2">The Mn(2+) ion enhances activity.</text>
</comment>